<feature type="compositionally biased region" description="Pro residues" evidence="8">
    <location>
        <begin position="87"/>
        <end position="96"/>
    </location>
</feature>
<feature type="compositionally biased region" description="Polar residues" evidence="8">
    <location>
        <begin position="175"/>
        <end position="184"/>
    </location>
</feature>
<dbReference type="InterPro" id="IPR040203">
    <property type="entry name" value="Sld2"/>
</dbReference>
<comment type="function">
    <text evidence="7">Has a role in the initiation of DNA replication. Required at S-phase checkpoint.</text>
</comment>
<evidence type="ECO:0000313" key="9">
    <source>
        <dbReference type="EMBL" id="RSH84838.1"/>
    </source>
</evidence>
<protein>
    <recommendedName>
        <fullName evidence="3 7">DNA replication regulator SLD2</fullName>
    </recommendedName>
</protein>
<evidence type="ECO:0000313" key="10">
    <source>
        <dbReference type="Proteomes" id="UP000279236"/>
    </source>
</evidence>
<evidence type="ECO:0000256" key="8">
    <source>
        <dbReference type="SAM" id="MobiDB-lite"/>
    </source>
</evidence>
<dbReference type="GO" id="GO:0031261">
    <property type="term" value="C:DNA replication preinitiation complex"/>
    <property type="evidence" value="ECO:0007669"/>
    <property type="project" value="TreeGrafter"/>
</dbReference>
<name>A0A427Y137_9TREE</name>
<dbReference type="GO" id="GO:0003697">
    <property type="term" value="F:single-stranded DNA binding"/>
    <property type="evidence" value="ECO:0007669"/>
    <property type="project" value="TreeGrafter"/>
</dbReference>
<feature type="region of interest" description="Disordered" evidence="8">
    <location>
        <begin position="597"/>
        <end position="646"/>
    </location>
</feature>
<organism evidence="9 10">
    <name type="scientific">Apiotrichum porosum</name>
    <dbReference type="NCBI Taxonomy" id="105984"/>
    <lineage>
        <taxon>Eukaryota</taxon>
        <taxon>Fungi</taxon>
        <taxon>Dikarya</taxon>
        <taxon>Basidiomycota</taxon>
        <taxon>Agaricomycotina</taxon>
        <taxon>Tremellomycetes</taxon>
        <taxon>Trichosporonales</taxon>
        <taxon>Trichosporonaceae</taxon>
        <taxon>Apiotrichum</taxon>
    </lineage>
</organism>
<dbReference type="Gene3D" id="1.10.10.1460">
    <property type="match status" value="1"/>
</dbReference>
<feature type="compositionally biased region" description="Basic residues" evidence="8">
    <location>
        <begin position="442"/>
        <end position="451"/>
    </location>
</feature>
<keyword evidence="5 7" id="KW-0539">Nucleus</keyword>
<keyword evidence="10" id="KW-1185">Reference proteome</keyword>
<feature type="compositionally biased region" description="Low complexity" evidence="8">
    <location>
        <begin position="341"/>
        <end position="353"/>
    </location>
</feature>
<feature type="compositionally biased region" description="Acidic residues" evidence="8">
    <location>
        <begin position="489"/>
        <end position="532"/>
    </location>
</feature>
<dbReference type="OrthoDB" id="8775810at2759"/>
<dbReference type="PANTHER" id="PTHR28124">
    <property type="entry name" value="DNA REPLICATION REGULATOR SLD2"/>
    <property type="match status" value="1"/>
</dbReference>
<comment type="similarity">
    <text evidence="2 7">Belongs to the SLD2 family.</text>
</comment>
<feature type="region of interest" description="Disordered" evidence="8">
    <location>
        <begin position="46"/>
        <end position="548"/>
    </location>
</feature>
<dbReference type="PANTHER" id="PTHR28124:SF1">
    <property type="entry name" value="DNA REPLICATION REGULATOR SLD2"/>
    <property type="match status" value="1"/>
</dbReference>
<dbReference type="GO" id="GO:0006270">
    <property type="term" value="P:DNA replication initiation"/>
    <property type="evidence" value="ECO:0007669"/>
    <property type="project" value="UniProtKB-UniRule"/>
</dbReference>
<feature type="compositionally biased region" description="Acidic residues" evidence="8">
    <location>
        <begin position="271"/>
        <end position="280"/>
    </location>
</feature>
<evidence type="ECO:0000256" key="4">
    <source>
        <dbReference type="ARBA" id="ARBA00022705"/>
    </source>
</evidence>
<evidence type="ECO:0000256" key="5">
    <source>
        <dbReference type="ARBA" id="ARBA00023242"/>
    </source>
</evidence>
<feature type="compositionally biased region" description="Low complexity" evidence="8">
    <location>
        <begin position="260"/>
        <end position="270"/>
    </location>
</feature>
<evidence type="ECO:0000256" key="3">
    <source>
        <dbReference type="ARBA" id="ARBA00018363"/>
    </source>
</evidence>
<proteinExistence type="inferred from homology"/>
<reference evidence="9 10" key="1">
    <citation type="submission" date="2018-11" db="EMBL/GenBank/DDBJ databases">
        <title>Genome sequence of Apiotrichum porosum DSM 27194.</title>
        <authorList>
            <person name="Aliyu H."/>
            <person name="Gorte O."/>
            <person name="Ochsenreither K."/>
        </authorList>
    </citation>
    <scope>NUCLEOTIDE SEQUENCE [LARGE SCALE GENOMIC DNA]</scope>
    <source>
        <strain evidence="9 10">DSM 27194</strain>
    </source>
</reference>
<dbReference type="GO" id="GO:1902977">
    <property type="term" value="P:mitotic DNA replication preinitiation complex assembly"/>
    <property type="evidence" value="ECO:0007669"/>
    <property type="project" value="TreeGrafter"/>
</dbReference>
<feature type="compositionally biased region" description="Low complexity" evidence="8">
    <location>
        <begin position="97"/>
        <end position="117"/>
    </location>
</feature>
<dbReference type="FunFam" id="1.10.10.1460:FF:000001">
    <property type="entry name" value="DNA replication regulator Sld2"/>
    <property type="match status" value="1"/>
</dbReference>
<comment type="subcellular location">
    <subcellularLocation>
        <location evidence="1 7">Nucleus</location>
    </subcellularLocation>
</comment>
<dbReference type="GO" id="GO:0003688">
    <property type="term" value="F:DNA replication origin binding"/>
    <property type="evidence" value="ECO:0007669"/>
    <property type="project" value="TreeGrafter"/>
</dbReference>
<evidence type="ECO:0000256" key="2">
    <source>
        <dbReference type="ARBA" id="ARBA00007276"/>
    </source>
</evidence>
<keyword evidence="6 7" id="KW-0131">Cell cycle</keyword>
<feature type="compositionally biased region" description="Acidic residues" evidence="8">
    <location>
        <begin position="602"/>
        <end position="611"/>
    </location>
</feature>
<evidence type="ECO:0000256" key="6">
    <source>
        <dbReference type="ARBA" id="ARBA00023306"/>
    </source>
</evidence>
<accession>A0A427Y137</accession>
<dbReference type="Proteomes" id="UP000279236">
    <property type="component" value="Unassembled WGS sequence"/>
</dbReference>
<sequence length="646" mass="67969">MELAAVKARVKAWEKAFKAQHGRAPVKDDIKRDGDIADQYALYRSLSKSTTSNSQPSASSSSRPASNGSDALDADVTRTPSRRRLLPPAPATPTPPAARRSVSAALFSVSTSTSTSVPGEAGPSRPKRTAADMSPTTPRKMTSTPKRAKPGYTGPVHDPNPNPFSVTPRKGGSATKPTGLQSESPFIYANSPRKMRDLLQANSLHASRDRAAVENTPRTRARKRLAGEEVDPTPAKAPRRRRGDRPTASGATGGGGAGLFAGALPAADFGGTDEEEELDETPMKPFTLVHSADKRKGANKAVISPTAKLGGRGTDLFPMFQLAKRAAEQRAADPPSKRRASGQNNSNSANNNANHRHRAHSPEIAPSSPSPEAPSLPDAFGFEGPSDWTNAEASEVDADVSASAPPSDAHTPSAASDTPAPDDRLSTPPAGSPPVQTQSQRTPRRERHRARVLALSEDEWDPEADPRMVRVTGTRRQAIKLRPDAGVASDEDDEDDADDDMADSADEGESQSDGEDGDGQDDGDEAEDEATDADAAGGSGVRRASAPAGLLSLLSLRSPIARRGERLADLRVRALLDPTSAAAAMLRAQKRGQDVYVSGEAAEGEEDDEWGDNAAAPGGGGVGGEGDDDWESDPEGWKAVASEEEW</sequence>
<dbReference type="AlphaFoldDB" id="A0A427Y137"/>
<dbReference type="Pfam" id="PF11719">
    <property type="entry name" value="Drc1-Sld2"/>
    <property type="match status" value="1"/>
</dbReference>
<comment type="caution">
    <text evidence="9">The sequence shown here is derived from an EMBL/GenBank/DDBJ whole genome shotgun (WGS) entry which is preliminary data.</text>
</comment>
<evidence type="ECO:0000256" key="1">
    <source>
        <dbReference type="ARBA" id="ARBA00004123"/>
    </source>
</evidence>
<feature type="compositionally biased region" description="Low complexity" evidence="8">
    <location>
        <begin position="46"/>
        <end position="69"/>
    </location>
</feature>
<gene>
    <name evidence="9" type="ORF">EHS24_006369</name>
</gene>
<evidence type="ECO:0000256" key="7">
    <source>
        <dbReference type="RuleBase" id="RU367067"/>
    </source>
</evidence>
<dbReference type="RefSeq" id="XP_028478286.1">
    <property type="nucleotide sequence ID" value="XM_028621834.1"/>
</dbReference>
<feature type="compositionally biased region" description="Polar residues" evidence="8">
    <location>
        <begin position="134"/>
        <end position="145"/>
    </location>
</feature>
<dbReference type="GO" id="GO:0000727">
    <property type="term" value="P:double-strand break repair via break-induced replication"/>
    <property type="evidence" value="ECO:0007669"/>
    <property type="project" value="TreeGrafter"/>
</dbReference>
<dbReference type="InterPro" id="IPR021110">
    <property type="entry name" value="DNA_rep_checkpnt_protein"/>
</dbReference>
<feature type="compositionally biased region" description="Low complexity" evidence="8">
    <location>
        <begin position="399"/>
        <end position="409"/>
    </location>
</feature>
<dbReference type="CDD" id="cd22289">
    <property type="entry name" value="RecQL4_SLD2_NTD"/>
    <property type="match status" value="1"/>
</dbReference>
<keyword evidence="4 7" id="KW-0235">DNA replication</keyword>
<feature type="compositionally biased region" description="Acidic residues" evidence="8">
    <location>
        <begin position="625"/>
        <end position="634"/>
    </location>
</feature>
<dbReference type="STRING" id="105984.A0A427Y137"/>
<dbReference type="GeneID" id="39590912"/>
<feature type="compositionally biased region" description="Low complexity" evidence="8">
    <location>
        <begin position="533"/>
        <end position="548"/>
    </location>
</feature>
<dbReference type="EMBL" id="RSCE01000003">
    <property type="protein sequence ID" value="RSH84838.1"/>
    <property type="molecule type" value="Genomic_DNA"/>
</dbReference>